<dbReference type="PANTHER" id="PTHR24559:SF457">
    <property type="entry name" value="RNA-DIRECTED DNA POLYMERASE HOMOLOG"/>
    <property type="match status" value="1"/>
</dbReference>
<evidence type="ECO:0000313" key="2">
    <source>
        <dbReference type="EMBL" id="KYP60136.1"/>
    </source>
</evidence>
<dbReference type="Proteomes" id="UP000075243">
    <property type="component" value="Chromosome 10"/>
</dbReference>
<organism evidence="2 3">
    <name type="scientific">Cajanus cajan</name>
    <name type="common">Pigeon pea</name>
    <name type="synonym">Cajanus indicus</name>
    <dbReference type="NCBI Taxonomy" id="3821"/>
    <lineage>
        <taxon>Eukaryota</taxon>
        <taxon>Viridiplantae</taxon>
        <taxon>Streptophyta</taxon>
        <taxon>Embryophyta</taxon>
        <taxon>Tracheophyta</taxon>
        <taxon>Spermatophyta</taxon>
        <taxon>Magnoliopsida</taxon>
        <taxon>eudicotyledons</taxon>
        <taxon>Gunneridae</taxon>
        <taxon>Pentapetalae</taxon>
        <taxon>rosids</taxon>
        <taxon>fabids</taxon>
        <taxon>Fabales</taxon>
        <taxon>Fabaceae</taxon>
        <taxon>Papilionoideae</taxon>
        <taxon>50 kb inversion clade</taxon>
        <taxon>NPAAA clade</taxon>
        <taxon>indigoferoid/millettioid clade</taxon>
        <taxon>Phaseoleae</taxon>
        <taxon>Cajanus</taxon>
    </lineage>
</organism>
<dbReference type="PANTHER" id="PTHR24559">
    <property type="entry name" value="TRANSPOSON TY3-I GAG-POL POLYPROTEIN"/>
    <property type="match status" value="1"/>
</dbReference>
<dbReference type="SUPFAM" id="SSF56672">
    <property type="entry name" value="DNA/RNA polymerases"/>
    <property type="match status" value="1"/>
</dbReference>
<dbReference type="AlphaFoldDB" id="A0A151SZB5"/>
<accession>A0A151SZB5</accession>
<dbReference type="STRING" id="3821.A0A151SZB5"/>
<dbReference type="InterPro" id="IPR053134">
    <property type="entry name" value="RNA-dir_DNA_polymerase"/>
</dbReference>
<dbReference type="Gene3D" id="3.30.70.270">
    <property type="match status" value="1"/>
</dbReference>
<reference evidence="2 3" key="1">
    <citation type="journal article" date="2012" name="Nat. Biotechnol.">
        <title>Draft genome sequence of pigeonpea (Cajanus cajan), an orphan legume crop of resource-poor farmers.</title>
        <authorList>
            <person name="Varshney R.K."/>
            <person name="Chen W."/>
            <person name="Li Y."/>
            <person name="Bharti A.K."/>
            <person name="Saxena R.K."/>
            <person name="Schlueter J.A."/>
            <person name="Donoghue M.T."/>
            <person name="Azam S."/>
            <person name="Fan G."/>
            <person name="Whaley A.M."/>
            <person name="Farmer A.D."/>
            <person name="Sheridan J."/>
            <person name="Iwata A."/>
            <person name="Tuteja R."/>
            <person name="Penmetsa R.V."/>
            <person name="Wu W."/>
            <person name="Upadhyaya H.D."/>
            <person name="Yang S.P."/>
            <person name="Shah T."/>
            <person name="Saxena K.B."/>
            <person name="Michael T."/>
            <person name="McCombie W.R."/>
            <person name="Yang B."/>
            <person name="Zhang G."/>
            <person name="Yang H."/>
            <person name="Wang J."/>
            <person name="Spillane C."/>
            <person name="Cook D.R."/>
            <person name="May G.D."/>
            <person name="Xu X."/>
            <person name="Jackson S.A."/>
        </authorList>
    </citation>
    <scope>NUCLEOTIDE SEQUENCE [LARGE SCALE GENOMIC DNA]</scope>
    <source>
        <strain evidence="3">cv. Asha</strain>
    </source>
</reference>
<sequence>MKETERNKLIRLLHDYKDVFAWSYQDMPGLDTSIVEHKLPLKPECLPVKQKLRRMKPELSLKIREEIKKKFDARFLVVVKYSQWVANIVPVPKKDGKVRMCVDYRDLNRASPKDDFPLSHIDVLRAMVTLFHDMIHNEIEVYVDDMIAKSRKEEDHVIHMKKLFEQLRNFKLRLNPSKCTFGVKYGKLLGFIVIQKGIEVDPDKV</sequence>
<dbReference type="CDD" id="cd01647">
    <property type="entry name" value="RT_LTR"/>
    <property type="match status" value="1"/>
</dbReference>
<proteinExistence type="predicted"/>
<evidence type="ECO:0000313" key="3">
    <source>
        <dbReference type="Proteomes" id="UP000075243"/>
    </source>
</evidence>
<dbReference type="InterPro" id="IPR043128">
    <property type="entry name" value="Rev_trsase/Diguanyl_cyclase"/>
</dbReference>
<dbReference type="Gramene" id="C.cajan_15146.t">
    <property type="protein sequence ID" value="C.cajan_15146.t"/>
    <property type="gene ID" value="C.cajan_15146"/>
</dbReference>
<dbReference type="Pfam" id="PF00078">
    <property type="entry name" value="RVT_1"/>
    <property type="match status" value="1"/>
</dbReference>
<protein>
    <submittedName>
        <fullName evidence="2">Transposon Ty3-I Gag-Pol polyprotein</fullName>
    </submittedName>
</protein>
<dbReference type="InterPro" id="IPR043502">
    <property type="entry name" value="DNA/RNA_pol_sf"/>
</dbReference>
<gene>
    <name evidence="2" type="ORF">KK1_015584</name>
</gene>
<name>A0A151SZB5_CAJCA</name>
<feature type="domain" description="Reverse transcriptase" evidence="1">
    <location>
        <begin position="125"/>
        <end position="192"/>
    </location>
</feature>
<dbReference type="InterPro" id="IPR000477">
    <property type="entry name" value="RT_dom"/>
</dbReference>
<dbReference type="OMA" id="RICIDYI"/>
<keyword evidence="3" id="KW-1185">Reference proteome</keyword>
<dbReference type="EMBL" id="CM003612">
    <property type="protein sequence ID" value="KYP60136.1"/>
    <property type="molecule type" value="Genomic_DNA"/>
</dbReference>
<dbReference type="Gene3D" id="3.10.10.10">
    <property type="entry name" value="HIV Type 1 Reverse Transcriptase, subunit A, domain 1"/>
    <property type="match status" value="1"/>
</dbReference>
<evidence type="ECO:0000259" key="1">
    <source>
        <dbReference type="Pfam" id="PF00078"/>
    </source>
</evidence>